<organism evidence="5 6">
    <name type="scientific">Reichenbachiella agariperforans</name>
    <dbReference type="NCBI Taxonomy" id="156994"/>
    <lineage>
        <taxon>Bacteria</taxon>
        <taxon>Pseudomonadati</taxon>
        <taxon>Bacteroidota</taxon>
        <taxon>Cytophagia</taxon>
        <taxon>Cytophagales</taxon>
        <taxon>Reichenbachiellaceae</taxon>
        <taxon>Reichenbachiella</taxon>
    </lineage>
</organism>
<dbReference type="Proteomes" id="UP000184474">
    <property type="component" value="Unassembled WGS sequence"/>
</dbReference>
<evidence type="ECO:0000256" key="1">
    <source>
        <dbReference type="ARBA" id="ARBA00009405"/>
    </source>
</evidence>
<comment type="similarity">
    <text evidence="1">Belongs to the HMG-CoA lyase family.</text>
</comment>
<proteinExistence type="inferred from homology"/>
<accession>A0A1M6L5S7</accession>
<dbReference type="GO" id="GO:0004419">
    <property type="term" value="F:hydroxymethylglutaryl-CoA lyase activity"/>
    <property type="evidence" value="ECO:0007669"/>
    <property type="project" value="TreeGrafter"/>
</dbReference>
<dbReference type="InterPro" id="IPR043594">
    <property type="entry name" value="HMGL"/>
</dbReference>
<protein>
    <submittedName>
        <fullName evidence="5">Hydroxymethylglutaryl-CoA lyase</fullName>
    </submittedName>
</protein>
<reference evidence="6" key="1">
    <citation type="submission" date="2016-11" db="EMBL/GenBank/DDBJ databases">
        <authorList>
            <person name="Varghese N."/>
            <person name="Submissions S."/>
        </authorList>
    </citation>
    <scope>NUCLEOTIDE SEQUENCE [LARGE SCALE GENOMIC DNA]</scope>
    <source>
        <strain evidence="6">DSM 26134</strain>
    </source>
</reference>
<keyword evidence="2" id="KW-0479">Metal-binding</keyword>
<evidence type="ECO:0000256" key="3">
    <source>
        <dbReference type="ARBA" id="ARBA00023239"/>
    </source>
</evidence>
<dbReference type="AlphaFoldDB" id="A0A1M6L5S7"/>
<dbReference type="STRING" id="156994.SAMN04488028_101833"/>
<dbReference type="InterPro" id="IPR000891">
    <property type="entry name" value="PYR_CT"/>
</dbReference>
<evidence type="ECO:0000313" key="6">
    <source>
        <dbReference type="Proteomes" id="UP000184474"/>
    </source>
</evidence>
<dbReference type="PROSITE" id="PS50991">
    <property type="entry name" value="PYR_CT"/>
    <property type="match status" value="1"/>
</dbReference>
<evidence type="ECO:0000313" key="5">
    <source>
        <dbReference type="EMBL" id="SHJ66464.1"/>
    </source>
</evidence>
<dbReference type="Pfam" id="PF00682">
    <property type="entry name" value="HMGL-like"/>
    <property type="match status" value="1"/>
</dbReference>
<dbReference type="PANTHER" id="PTHR42738:SF7">
    <property type="entry name" value="HYDROXYMETHYLGLUTARYL-COA LYASE"/>
    <property type="match status" value="1"/>
</dbReference>
<feature type="domain" description="Pyruvate carboxyltransferase" evidence="4">
    <location>
        <begin position="1"/>
        <end position="270"/>
    </location>
</feature>
<sequence>MKIIECPRDAMQGLHGFVPTEQKIEYINQLLRVGFDTIDFGSFVSPRAIPQMRDTKEVLSSLDLKHTKTKLLAIIANTRGAHEAAEFDTVDYLGFPLSLSETFQQRNTKKSIAQALEELTIIQDICKEHNKTLVTYLSMGFGNPYGDSYEASDVIDMIEKLKKLDVQIISLADTVGLATPELIKTTFRAVTEQFPDTEFGAHLHSDLDSAIDKVEAAYKAGCTRFDGAINGFGGCPMAEDKLVGNIATETILAYFEDKGVSVNYDGKAINQAINMAPGLFLGK</sequence>
<dbReference type="GO" id="GO:0006552">
    <property type="term" value="P:L-leucine catabolic process"/>
    <property type="evidence" value="ECO:0007669"/>
    <property type="project" value="TreeGrafter"/>
</dbReference>
<keyword evidence="6" id="KW-1185">Reference proteome</keyword>
<dbReference type="SUPFAM" id="SSF51569">
    <property type="entry name" value="Aldolase"/>
    <property type="match status" value="1"/>
</dbReference>
<dbReference type="GO" id="GO:0046951">
    <property type="term" value="P:ketone body biosynthetic process"/>
    <property type="evidence" value="ECO:0007669"/>
    <property type="project" value="TreeGrafter"/>
</dbReference>
<keyword evidence="3 5" id="KW-0456">Lyase</keyword>
<gene>
    <name evidence="5" type="ORF">SAMN04488028_101833</name>
</gene>
<dbReference type="PANTHER" id="PTHR42738">
    <property type="entry name" value="HYDROXYMETHYLGLUTARYL-COA LYASE"/>
    <property type="match status" value="1"/>
</dbReference>
<dbReference type="Gene3D" id="3.20.20.70">
    <property type="entry name" value="Aldolase class I"/>
    <property type="match status" value="1"/>
</dbReference>
<evidence type="ECO:0000259" key="4">
    <source>
        <dbReference type="PROSITE" id="PS50991"/>
    </source>
</evidence>
<dbReference type="InterPro" id="IPR013785">
    <property type="entry name" value="Aldolase_TIM"/>
</dbReference>
<dbReference type="GO" id="GO:0046872">
    <property type="term" value="F:metal ion binding"/>
    <property type="evidence" value="ECO:0007669"/>
    <property type="project" value="UniProtKB-KW"/>
</dbReference>
<dbReference type="RefSeq" id="WP_073119617.1">
    <property type="nucleotide sequence ID" value="NZ_FRAA01000001.1"/>
</dbReference>
<dbReference type="EMBL" id="FRAA01000001">
    <property type="protein sequence ID" value="SHJ66464.1"/>
    <property type="molecule type" value="Genomic_DNA"/>
</dbReference>
<dbReference type="CDD" id="cd07938">
    <property type="entry name" value="DRE_TIM_HMGL"/>
    <property type="match status" value="1"/>
</dbReference>
<name>A0A1M6L5S7_REIAG</name>
<evidence type="ECO:0000256" key="2">
    <source>
        <dbReference type="ARBA" id="ARBA00022723"/>
    </source>
</evidence>